<name>A0A803Y9H5_MELGA</name>
<evidence type="ECO:0000259" key="3">
    <source>
        <dbReference type="Pfam" id="PF21047"/>
    </source>
</evidence>
<dbReference type="Ensembl" id="ENSMGAT00000033407.1">
    <property type="protein sequence ID" value="ENSMGAP00000028422.1"/>
    <property type="gene ID" value="ENSMGAG00000021704.1"/>
</dbReference>
<keyword evidence="1" id="KW-0677">Repeat</keyword>
<dbReference type="PANTHER" id="PTHR23120">
    <property type="entry name" value="MAESTRO-RELATED HEAT DOMAIN-CONTAINING"/>
    <property type="match status" value="1"/>
</dbReference>
<evidence type="ECO:0000256" key="1">
    <source>
        <dbReference type="ARBA" id="ARBA00022737"/>
    </source>
</evidence>
<dbReference type="InterPro" id="IPR055406">
    <property type="entry name" value="HEAT_Maestro"/>
</dbReference>
<dbReference type="GeneTree" id="ENSGT00940000163702"/>
<feature type="domain" description="Maestro/Maestro-like HEAT-repeats" evidence="5">
    <location>
        <begin position="681"/>
        <end position="914"/>
    </location>
</feature>
<dbReference type="InterPro" id="IPR011989">
    <property type="entry name" value="ARM-like"/>
</dbReference>
<evidence type="ECO:0000313" key="6">
    <source>
        <dbReference type="Ensembl" id="ENSMGAP00000028422.1"/>
    </source>
</evidence>
<dbReference type="GO" id="GO:0005737">
    <property type="term" value="C:cytoplasm"/>
    <property type="evidence" value="ECO:0007669"/>
    <property type="project" value="TreeGrafter"/>
</dbReference>
<organism evidence="6 7">
    <name type="scientific">Meleagris gallopavo</name>
    <name type="common">Wild turkey</name>
    <dbReference type="NCBI Taxonomy" id="9103"/>
    <lineage>
        <taxon>Eukaryota</taxon>
        <taxon>Metazoa</taxon>
        <taxon>Chordata</taxon>
        <taxon>Craniata</taxon>
        <taxon>Vertebrata</taxon>
        <taxon>Euteleostomi</taxon>
        <taxon>Archelosauria</taxon>
        <taxon>Archosauria</taxon>
        <taxon>Dinosauria</taxon>
        <taxon>Saurischia</taxon>
        <taxon>Theropoda</taxon>
        <taxon>Coelurosauria</taxon>
        <taxon>Aves</taxon>
        <taxon>Neognathae</taxon>
        <taxon>Galloanserae</taxon>
        <taxon>Galliformes</taxon>
        <taxon>Phasianidae</taxon>
        <taxon>Meleagridinae</taxon>
        <taxon>Meleagris</taxon>
    </lineage>
</organism>
<reference evidence="6" key="1">
    <citation type="journal article" date="2010" name="PLoS Biol.">
        <title>Multi-platform next-generation sequencing of the domestic turkey (Meleagris gallopavo): genome assembly and analysis.</title>
        <authorList>
            <person name="Dalloul R.A."/>
            <person name="Long J.A."/>
            <person name="Zimin A.V."/>
            <person name="Aslam L."/>
            <person name="Beal K."/>
            <person name="Blomberg L.A."/>
            <person name="Bouffard P."/>
            <person name="Burt D.W."/>
            <person name="Crasta O."/>
            <person name="Crooijmans R.P."/>
            <person name="Cooper K."/>
            <person name="Coulombe R.A."/>
            <person name="De S."/>
            <person name="Delany M.E."/>
            <person name="Dodgson J.B."/>
            <person name="Dong J.J."/>
            <person name="Evans C."/>
            <person name="Frederickson K.M."/>
            <person name="Flicek P."/>
            <person name="Florea L."/>
            <person name="Folkerts O."/>
            <person name="Groenen M.A."/>
            <person name="Harkins T.T."/>
            <person name="Herrero J."/>
            <person name="Hoffmann S."/>
            <person name="Megens H.J."/>
            <person name="Jiang A."/>
            <person name="de Jong P."/>
            <person name="Kaiser P."/>
            <person name="Kim H."/>
            <person name="Kim K.W."/>
            <person name="Kim S."/>
            <person name="Langenberger D."/>
            <person name="Lee M.K."/>
            <person name="Lee T."/>
            <person name="Mane S."/>
            <person name="Marcais G."/>
            <person name="Marz M."/>
            <person name="McElroy A.P."/>
            <person name="Modise T."/>
            <person name="Nefedov M."/>
            <person name="Notredame C."/>
            <person name="Paton I.R."/>
            <person name="Payne W.S."/>
            <person name="Pertea G."/>
            <person name="Prickett D."/>
            <person name="Puiu D."/>
            <person name="Qioa D."/>
            <person name="Raineri E."/>
            <person name="Ruffier M."/>
            <person name="Salzberg S.L."/>
            <person name="Schatz M.C."/>
            <person name="Scheuring C."/>
            <person name="Schmidt C.J."/>
            <person name="Schroeder S."/>
            <person name="Searle S.M."/>
            <person name="Smith E.J."/>
            <person name="Smith J."/>
            <person name="Sonstegard T.S."/>
            <person name="Stadler P.F."/>
            <person name="Tafer H."/>
            <person name="Tu Z.J."/>
            <person name="Van Tassell C.P."/>
            <person name="Vilella A.J."/>
            <person name="Williams K.P."/>
            <person name="Yorke J.A."/>
            <person name="Zhang L."/>
            <person name="Zhang H.B."/>
            <person name="Zhang X."/>
            <person name="Zhang Y."/>
            <person name="Reed K.M."/>
        </authorList>
    </citation>
    <scope>NUCLEOTIDE SEQUENCE [LARGE SCALE GENOMIC DNA]</scope>
</reference>
<dbReference type="PANTHER" id="PTHR23120:SF42">
    <property type="entry name" value="MAESTRO HEAT-LIKE REPEAT FAMILY MEMBER 3"/>
    <property type="match status" value="1"/>
</dbReference>
<proteinExistence type="predicted"/>
<dbReference type="InterPro" id="IPR016024">
    <property type="entry name" value="ARM-type_fold"/>
</dbReference>
<dbReference type="InterPro" id="IPR045206">
    <property type="entry name" value="Maestro_heat-like_prot"/>
</dbReference>
<dbReference type="Proteomes" id="UP000001645">
    <property type="component" value="Unplaced"/>
</dbReference>
<feature type="compositionally biased region" description="Pro residues" evidence="2">
    <location>
        <begin position="59"/>
        <end position="69"/>
    </location>
</feature>
<dbReference type="Gene3D" id="1.25.10.10">
    <property type="entry name" value="Leucine-rich Repeat Variant"/>
    <property type="match status" value="1"/>
</dbReference>
<evidence type="ECO:0000259" key="4">
    <source>
        <dbReference type="Pfam" id="PF23210"/>
    </source>
</evidence>
<evidence type="ECO:0008006" key="8">
    <source>
        <dbReference type="Google" id="ProtNLM"/>
    </source>
</evidence>
<protein>
    <recommendedName>
        <fullName evidence="8">Maestro heat like repeat family member 7</fullName>
    </recommendedName>
</protein>
<dbReference type="Pfam" id="PF23210">
    <property type="entry name" value="HEAT_Maestro_2"/>
    <property type="match status" value="1"/>
</dbReference>
<accession>A0A803Y9H5</accession>
<evidence type="ECO:0000256" key="2">
    <source>
        <dbReference type="SAM" id="MobiDB-lite"/>
    </source>
</evidence>
<evidence type="ECO:0000313" key="7">
    <source>
        <dbReference type="Proteomes" id="UP000001645"/>
    </source>
</evidence>
<feature type="region of interest" description="Disordered" evidence="2">
    <location>
        <begin position="1"/>
        <end position="75"/>
    </location>
</feature>
<reference evidence="6" key="2">
    <citation type="submission" date="2025-08" db="UniProtKB">
        <authorList>
            <consortium name="Ensembl"/>
        </authorList>
    </citation>
    <scope>IDENTIFICATION</scope>
</reference>
<evidence type="ECO:0000259" key="5">
    <source>
        <dbReference type="Pfam" id="PF23227"/>
    </source>
</evidence>
<feature type="domain" description="Maestro-like HEAT-repeats" evidence="3">
    <location>
        <begin position="281"/>
        <end position="471"/>
    </location>
</feature>
<dbReference type="SUPFAM" id="SSF48371">
    <property type="entry name" value="ARM repeat"/>
    <property type="match status" value="2"/>
</dbReference>
<dbReference type="RefSeq" id="XP_019466700.1">
    <property type="nucleotide sequence ID" value="XM_019611155.1"/>
</dbReference>
<dbReference type="GeneID" id="109364526"/>
<feature type="domain" description="MROH2B-like HEAT-repeats" evidence="4">
    <location>
        <begin position="96"/>
        <end position="217"/>
    </location>
</feature>
<reference evidence="6" key="3">
    <citation type="submission" date="2025-09" db="UniProtKB">
        <authorList>
            <consortium name="Ensembl"/>
        </authorList>
    </citation>
    <scope>IDENTIFICATION</scope>
</reference>
<dbReference type="AlphaFoldDB" id="A0A803Y9H5"/>
<dbReference type="InterPro" id="IPR055408">
    <property type="entry name" value="HEAT_MROH2B-like"/>
</dbReference>
<dbReference type="Pfam" id="PF23227">
    <property type="entry name" value="HEAT_MROH2B_C"/>
    <property type="match status" value="1"/>
</dbReference>
<sequence length="940" mass="107399">MGQHASRPAVQTAPRVKPQRFLPPVAAQAMAGPQQPSSSVMEERKPSRPVEAKDEGKPPQEPTVVPPAPHSDTSRMPVCAVERYAMDNIEAFVRRTEPQNEEQKMKFLQSIRTICNTTAERNTSQELRIFCCRNDLVENITALLAEEPQEKLSSELRLQAIATITALSKVEGALEEKIPLFVVCFQSILLLPSEQDLDTNLYSKTLRALDEMLDTLVFTHPTTSIEEELKNVFQVLLPFTSMQNSAARQRAVGRIWKLSHSLVHYCQERPHHSSGQSRSICCGEFRLPVLGQLVGSLILCCAFQEDKTQSCALNALRHLYTFILRRSRWEAQSDEQGKQEQWEDEHEFSLSWTTNTLVILQRFAKHFHSWETTDLILLALQGMKDCSNYNTQVASILMAMLMVDFKPMLNDVQRIVTAIHRSRKLITEEKALRHIRGIFPWLAATNPHAMTLSLLHCSPTCDKDIWELWQLALSSVDVVPKMVQELLHLLEITPLGLETENGTLTLAAATALHELLQNLEYGPQVRLLFPELFVALIIQLVSSEELGPLEAATIREEPFRPSAPTSAIRMVVEAVCLLLRCTEMDNLVFFMEIHDLWSQLLGAATWRNGLHSLAKVMLRNCQGQCRRIFIHLQKLLQHHQLQWREVPAMVLYFEMWSCQGHREDDACTEKIFRKYIHSEWPESRELALRGLQNLYARRMQLLLPDVLLWLHDMRTDIKLQAVCLLRGILAQHPASIQGVLGQLAVQLLSCFNKDNAELRRRSMELFALLLEAPDRKQLLPQAERSLLPLFIHMNEDIPSVAQAARNALIHAAKLLGWQQLQRLASSAQVWMIADCLLQKRGRVAEQYLKEAMLHLHSPQAPVREVAVRFLGMLGRQLRNENQEMVLDIRKALQGAKGDSEPAVRCLVQQTLLILCQMEDVPPTRPRGRASRQWFRRVWRK</sequence>
<dbReference type="Pfam" id="PF21047">
    <property type="entry name" value="HEAT_Maestro"/>
    <property type="match status" value="1"/>
</dbReference>
<feature type="compositionally biased region" description="Basic and acidic residues" evidence="2">
    <location>
        <begin position="41"/>
        <end position="58"/>
    </location>
</feature>
<gene>
    <name evidence="6" type="primary">LOC109364526</name>
</gene>
<keyword evidence="7" id="KW-1185">Reference proteome</keyword>
<dbReference type="OrthoDB" id="9119453at2759"/>
<dbReference type="InterPro" id="IPR048465">
    <property type="entry name" value="Maestro-like_HEAT"/>
</dbReference>
<dbReference type="KEGG" id="mgp:109364526"/>